<gene>
    <name evidence="7" type="ORF">E3T39_10525</name>
</gene>
<comment type="caution">
    <text evidence="7">The sequence shown here is derived from an EMBL/GenBank/DDBJ whole genome shotgun (WGS) entry which is preliminary data.</text>
</comment>
<feature type="transmembrane region" description="Helical" evidence="5">
    <location>
        <begin position="341"/>
        <end position="365"/>
    </location>
</feature>
<dbReference type="InterPro" id="IPR020846">
    <property type="entry name" value="MFS_dom"/>
</dbReference>
<dbReference type="InterPro" id="IPR052524">
    <property type="entry name" value="MFS_Cyanate_Porter"/>
</dbReference>
<proteinExistence type="predicted"/>
<feature type="transmembrane region" description="Helical" evidence="5">
    <location>
        <begin position="309"/>
        <end position="329"/>
    </location>
</feature>
<feature type="transmembrane region" description="Helical" evidence="5">
    <location>
        <begin position="217"/>
        <end position="238"/>
    </location>
</feature>
<keyword evidence="2 5" id="KW-0812">Transmembrane</keyword>
<feature type="transmembrane region" description="Helical" evidence="5">
    <location>
        <begin position="81"/>
        <end position="99"/>
    </location>
</feature>
<protein>
    <submittedName>
        <fullName evidence="7">MFS transporter</fullName>
    </submittedName>
</protein>
<evidence type="ECO:0000313" key="7">
    <source>
        <dbReference type="EMBL" id="TFD58805.1"/>
    </source>
</evidence>
<feature type="transmembrane region" description="Helical" evidence="5">
    <location>
        <begin position="284"/>
        <end position="303"/>
    </location>
</feature>
<dbReference type="PROSITE" id="PS50850">
    <property type="entry name" value="MFS"/>
    <property type="match status" value="1"/>
</dbReference>
<dbReference type="AlphaFoldDB" id="A0A4R9AE76"/>
<dbReference type="InterPro" id="IPR011701">
    <property type="entry name" value="MFS"/>
</dbReference>
<dbReference type="PANTHER" id="PTHR23523:SF2">
    <property type="entry name" value="2-NITROIMIDAZOLE TRANSPORTER"/>
    <property type="match status" value="1"/>
</dbReference>
<feature type="domain" description="Major facilitator superfamily (MFS) profile" evidence="6">
    <location>
        <begin position="12"/>
        <end position="398"/>
    </location>
</feature>
<evidence type="ECO:0000256" key="4">
    <source>
        <dbReference type="ARBA" id="ARBA00023136"/>
    </source>
</evidence>
<reference evidence="7 8" key="1">
    <citation type="submission" date="2019-03" db="EMBL/GenBank/DDBJ databases">
        <title>Genomics of glacier-inhabiting Cryobacterium strains.</title>
        <authorList>
            <person name="Liu Q."/>
            <person name="Xin Y.-H."/>
        </authorList>
    </citation>
    <scope>NUCLEOTIDE SEQUENCE [LARGE SCALE GENOMIC DNA]</scope>
    <source>
        <strain evidence="7 8">Sr39</strain>
    </source>
</reference>
<dbReference type="OrthoDB" id="5317164at2"/>
<keyword evidence="4 5" id="KW-0472">Membrane</keyword>
<dbReference type="GO" id="GO:0022857">
    <property type="term" value="F:transmembrane transporter activity"/>
    <property type="evidence" value="ECO:0007669"/>
    <property type="project" value="InterPro"/>
</dbReference>
<evidence type="ECO:0000256" key="2">
    <source>
        <dbReference type="ARBA" id="ARBA00022692"/>
    </source>
</evidence>
<evidence type="ECO:0000313" key="8">
    <source>
        <dbReference type="Proteomes" id="UP000298170"/>
    </source>
</evidence>
<feature type="transmembrane region" description="Helical" evidence="5">
    <location>
        <begin position="258"/>
        <end position="277"/>
    </location>
</feature>
<feature type="transmembrane region" description="Helical" evidence="5">
    <location>
        <begin position="49"/>
        <end position="69"/>
    </location>
</feature>
<evidence type="ECO:0000256" key="5">
    <source>
        <dbReference type="SAM" id="Phobius"/>
    </source>
</evidence>
<feature type="transmembrane region" description="Helical" evidence="5">
    <location>
        <begin position="136"/>
        <end position="157"/>
    </location>
</feature>
<comment type="subcellular location">
    <subcellularLocation>
        <location evidence="1">Cell membrane</location>
        <topology evidence="1">Multi-pass membrane protein</topology>
    </subcellularLocation>
</comment>
<dbReference type="Proteomes" id="UP000298170">
    <property type="component" value="Unassembled WGS sequence"/>
</dbReference>
<keyword evidence="3 5" id="KW-1133">Transmembrane helix</keyword>
<feature type="transmembrane region" description="Helical" evidence="5">
    <location>
        <begin position="169"/>
        <end position="190"/>
    </location>
</feature>
<sequence>MNTAVSRRLWSGRGLALLGIILVAANLRTAVAALSPIVTEISVDVPLGSASLGVLGMLPPVCFAVFGIFTPMITRRHGLEAPLVLALVAILLGHVTRGLSGSITMLIIGSVIAFAGLGIGNVLLPPLVKKYFPDRVGLVTSLYVTVVSLSTLVPPLIAVPVADAAGWRISLGMWMLLALLALVPWITMLVRHRARTPSPIVDEADATILGRLWKTPIAWAIAGVFATSSLNAYAMFAWLPQLLVDTAGVSPAQAGTLLAVYAGMGIPCALIIPALTARMTNVGPLVYVGVFAFIAGDLGLLFAPETLTWLWVSLAGLGPLFFPLALVLINLRTRTHDGAVALSSFVQSIGYTLGALGPLVFGLLHELSGGWTWPLIFLLATALVIVIAGAVIGRPHMLEDTLAPAR</sequence>
<keyword evidence="8" id="KW-1185">Reference proteome</keyword>
<dbReference type="Pfam" id="PF07690">
    <property type="entry name" value="MFS_1"/>
    <property type="match status" value="1"/>
</dbReference>
<organism evidence="7 8">
    <name type="scientific">Cryobacterium suzukii</name>
    <dbReference type="NCBI Taxonomy" id="1259198"/>
    <lineage>
        <taxon>Bacteria</taxon>
        <taxon>Bacillati</taxon>
        <taxon>Actinomycetota</taxon>
        <taxon>Actinomycetes</taxon>
        <taxon>Micrococcales</taxon>
        <taxon>Microbacteriaceae</taxon>
        <taxon>Cryobacterium</taxon>
    </lineage>
</organism>
<evidence type="ECO:0000256" key="3">
    <source>
        <dbReference type="ARBA" id="ARBA00022989"/>
    </source>
</evidence>
<dbReference type="InterPro" id="IPR036259">
    <property type="entry name" value="MFS_trans_sf"/>
</dbReference>
<dbReference type="SUPFAM" id="SSF103473">
    <property type="entry name" value="MFS general substrate transporter"/>
    <property type="match status" value="1"/>
</dbReference>
<evidence type="ECO:0000256" key="1">
    <source>
        <dbReference type="ARBA" id="ARBA00004651"/>
    </source>
</evidence>
<dbReference type="PANTHER" id="PTHR23523">
    <property type="match status" value="1"/>
</dbReference>
<name>A0A4R9AE76_9MICO</name>
<feature type="transmembrane region" description="Helical" evidence="5">
    <location>
        <begin position="371"/>
        <end position="392"/>
    </location>
</feature>
<feature type="transmembrane region" description="Helical" evidence="5">
    <location>
        <begin position="105"/>
        <end position="124"/>
    </location>
</feature>
<dbReference type="GO" id="GO:0005886">
    <property type="term" value="C:plasma membrane"/>
    <property type="evidence" value="ECO:0007669"/>
    <property type="project" value="UniProtKB-SubCell"/>
</dbReference>
<dbReference type="EMBL" id="SOHJ01000011">
    <property type="protein sequence ID" value="TFD58805.1"/>
    <property type="molecule type" value="Genomic_DNA"/>
</dbReference>
<dbReference type="Gene3D" id="1.20.1250.20">
    <property type="entry name" value="MFS general substrate transporter like domains"/>
    <property type="match status" value="2"/>
</dbReference>
<evidence type="ECO:0000259" key="6">
    <source>
        <dbReference type="PROSITE" id="PS50850"/>
    </source>
</evidence>
<dbReference type="RefSeq" id="WP_134515074.1">
    <property type="nucleotide sequence ID" value="NZ_SOHJ01000011.1"/>
</dbReference>
<accession>A0A4R9AE76</accession>